<keyword evidence="3" id="KW-1185">Reference proteome</keyword>
<evidence type="ECO:0000313" key="3">
    <source>
        <dbReference type="Proteomes" id="UP000824633"/>
    </source>
</evidence>
<dbReference type="Gene3D" id="1.10.150.480">
    <property type="match status" value="1"/>
</dbReference>
<reference evidence="3" key="1">
    <citation type="submission" date="2021-07" db="EMBL/GenBank/DDBJ databases">
        <title>Complete genome sequencing of a Clostridium isolate.</title>
        <authorList>
            <person name="Ueki A."/>
            <person name="Tonouchi A."/>
        </authorList>
    </citation>
    <scope>NUCLEOTIDE SEQUENCE [LARGE SCALE GENOMIC DNA]</scope>
    <source>
        <strain evidence="3">C5S11</strain>
    </source>
</reference>
<protein>
    <recommendedName>
        <fullName evidence="1">Thioester domain-containing protein</fullName>
    </recommendedName>
</protein>
<accession>A0ABM7T4E7</accession>
<evidence type="ECO:0000259" key="1">
    <source>
        <dbReference type="Pfam" id="PF08341"/>
    </source>
</evidence>
<gene>
    <name evidence="2" type="ORF">psyc5s11_28970</name>
</gene>
<dbReference type="RefSeq" id="WP_224033232.1">
    <property type="nucleotide sequence ID" value="NZ_AP024849.1"/>
</dbReference>
<dbReference type="InterPro" id="IPR023849">
    <property type="entry name" value="TQXA_dom"/>
</dbReference>
<organism evidence="2 3">
    <name type="scientific">Clostridium gelidum</name>
    <dbReference type="NCBI Taxonomy" id="704125"/>
    <lineage>
        <taxon>Bacteria</taxon>
        <taxon>Bacillati</taxon>
        <taxon>Bacillota</taxon>
        <taxon>Clostridia</taxon>
        <taxon>Eubacteriales</taxon>
        <taxon>Clostridiaceae</taxon>
        <taxon>Clostridium</taxon>
    </lineage>
</organism>
<dbReference type="Pfam" id="PF08341">
    <property type="entry name" value="TED"/>
    <property type="match status" value="1"/>
</dbReference>
<dbReference type="InterPro" id="IPR013552">
    <property type="entry name" value="Thioester_dom"/>
</dbReference>
<sequence>MKLKKYIKVISYFIIFTLLIGTNIGASMPDTVKIITEKGIIDTVHYENYDLNVERIKIEGSDDIVYCLEIDKKFPSGQTFLKNGTNNEQINNVIAAGYPNKSVAELNLDNENQAYFATQIAIWSSVQGYDVNKIKGDNPKILNAIRTIYNDGVSGKYKNKIQSKIYKTSDDSIQEVIIISHDDLMDTLMSEEKAESEQMEFAPQEG</sequence>
<name>A0ABM7T4E7_9CLOT</name>
<dbReference type="NCBIfam" id="TIGR03934">
    <property type="entry name" value="TQXA_dom"/>
    <property type="match status" value="1"/>
</dbReference>
<proteinExistence type="predicted"/>
<dbReference type="EMBL" id="AP024849">
    <property type="protein sequence ID" value="BCZ46830.1"/>
    <property type="molecule type" value="Genomic_DNA"/>
</dbReference>
<evidence type="ECO:0000313" key="2">
    <source>
        <dbReference type="EMBL" id="BCZ46830.1"/>
    </source>
</evidence>
<feature type="domain" description="Thioester" evidence="1">
    <location>
        <begin position="64"/>
        <end position="151"/>
    </location>
</feature>
<dbReference type="Proteomes" id="UP000824633">
    <property type="component" value="Chromosome"/>
</dbReference>